<dbReference type="SUPFAM" id="SSF50129">
    <property type="entry name" value="GroES-like"/>
    <property type="match status" value="1"/>
</dbReference>
<evidence type="ECO:0000256" key="1">
    <source>
        <dbReference type="ARBA" id="ARBA00023002"/>
    </source>
</evidence>
<dbReference type="InterPro" id="IPR041694">
    <property type="entry name" value="ADH_N_2"/>
</dbReference>
<protein>
    <submittedName>
        <fullName evidence="3">Alcohol dehydrogenase</fullName>
    </submittedName>
</protein>
<dbReference type="InterPro" id="IPR020843">
    <property type="entry name" value="ER"/>
</dbReference>
<proteinExistence type="predicted"/>
<dbReference type="AlphaFoldDB" id="A0A2H3EYW4"/>
<dbReference type="Proteomes" id="UP000217790">
    <property type="component" value="Unassembled WGS sequence"/>
</dbReference>
<dbReference type="Pfam" id="PF16884">
    <property type="entry name" value="ADH_N_2"/>
    <property type="match status" value="1"/>
</dbReference>
<keyword evidence="4" id="KW-1185">Reference proteome</keyword>
<dbReference type="FunFam" id="3.40.50.720:FF:000121">
    <property type="entry name" value="Prostaglandin reductase 2"/>
    <property type="match status" value="1"/>
</dbReference>
<dbReference type="Pfam" id="PF00107">
    <property type="entry name" value="ADH_zinc_N"/>
    <property type="match status" value="1"/>
</dbReference>
<dbReference type="PANTHER" id="PTHR43205">
    <property type="entry name" value="PROSTAGLANDIN REDUCTASE"/>
    <property type="match status" value="1"/>
</dbReference>
<dbReference type="OMA" id="EEKCRYA"/>
<organism evidence="3 4">
    <name type="scientific">Armillaria gallica</name>
    <name type="common">Bulbous honey fungus</name>
    <name type="synonym">Armillaria bulbosa</name>
    <dbReference type="NCBI Taxonomy" id="47427"/>
    <lineage>
        <taxon>Eukaryota</taxon>
        <taxon>Fungi</taxon>
        <taxon>Dikarya</taxon>
        <taxon>Basidiomycota</taxon>
        <taxon>Agaricomycotina</taxon>
        <taxon>Agaricomycetes</taxon>
        <taxon>Agaricomycetidae</taxon>
        <taxon>Agaricales</taxon>
        <taxon>Marasmiineae</taxon>
        <taxon>Physalacriaceae</taxon>
        <taxon>Armillaria</taxon>
    </lineage>
</organism>
<dbReference type="InterPro" id="IPR036291">
    <property type="entry name" value="NAD(P)-bd_dom_sf"/>
</dbReference>
<dbReference type="Gene3D" id="3.40.50.720">
    <property type="entry name" value="NAD(P)-binding Rossmann-like Domain"/>
    <property type="match status" value="1"/>
</dbReference>
<name>A0A2H3EYW4_ARMGA</name>
<dbReference type="SMART" id="SM00829">
    <property type="entry name" value="PKS_ER"/>
    <property type="match status" value="1"/>
</dbReference>
<dbReference type="EMBL" id="KZ293644">
    <property type="protein sequence ID" value="PBL03637.1"/>
    <property type="molecule type" value="Genomic_DNA"/>
</dbReference>
<dbReference type="InterPro" id="IPR045010">
    <property type="entry name" value="MDR_fam"/>
</dbReference>
<evidence type="ECO:0000313" key="4">
    <source>
        <dbReference type="Proteomes" id="UP000217790"/>
    </source>
</evidence>
<reference evidence="4" key="1">
    <citation type="journal article" date="2017" name="Nat. Ecol. Evol.">
        <title>Genome expansion and lineage-specific genetic innovations in the forest pathogenic fungi Armillaria.</title>
        <authorList>
            <person name="Sipos G."/>
            <person name="Prasanna A.N."/>
            <person name="Walter M.C."/>
            <person name="O'Connor E."/>
            <person name="Balint B."/>
            <person name="Krizsan K."/>
            <person name="Kiss B."/>
            <person name="Hess J."/>
            <person name="Varga T."/>
            <person name="Slot J."/>
            <person name="Riley R."/>
            <person name="Boka B."/>
            <person name="Rigling D."/>
            <person name="Barry K."/>
            <person name="Lee J."/>
            <person name="Mihaltcheva S."/>
            <person name="LaButti K."/>
            <person name="Lipzen A."/>
            <person name="Waldron R."/>
            <person name="Moloney N.M."/>
            <person name="Sperisen C."/>
            <person name="Kredics L."/>
            <person name="Vagvoelgyi C."/>
            <person name="Patrignani A."/>
            <person name="Fitzpatrick D."/>
            <person name="Nagy I."/>
            <person name="Doyle S."/>
            <person name="Anderson J.B."/>
            <person name="Grigoriev I.V."/>
            <person name="Gueldener U."/>
            <person name="Muensterkoetter M."/>
            <person name="Nagy L.G."/>
        </authorList>
    </citation>
    <scope>NUCLEOTIDE SEQUENCE [LARGE SCALE GENOMIC DNA]</scope>
    <source>
        <strain evidence="4">Ar21-2</strain>
    </source>
</reference>
<dbReference type="InterPro" id="IPR013149">
    <property type="entry name" value="ADH-like_C"/>
</dbReference>
<evidence type="ECO:0000313" key="3">
    <source>
        <dbReference type="EMBL" id="PBL03637.1"/>
    </source>
</evidence>
<dbReference type="SUPFAM" id="SSF51735">
    <property type="entry name" value="NAD(P)-binding Rossmann-fold domains"/>
    <property type="match status" value="1"/>
</dbReference>
<gene>
    <name evidence="3" type="ORF">ARMGADRAFT_1049493</name>
</gene>
<dbReference type="PANTHER" id="PTHR43205:SF42">
    <property type="entry name" value="ALCOHOL DEHYDROGENASE, ZINC-CONTAINING (AFU_ORTHOLOGUE AFUA_7G04530)"/>
    <property type="match status" value="1"/>
</dbReference>
<dbReference type="InterPro" id="IPR011032">
    <property type="entry name" value="GroES-like_sf"/>
</dbReference>
<dbReference type="GO" id="GO:0016628">
    <property type="term" value="F:oxidoreductase activity, acting on the CH-CH group of donors, NAD or NADP as acceptor"/>
    <property type="evidence" value="ECO:0007669"/>
    <property type="project" value="InterPro"/>
</dbReference>
<dbReference type="InParanoid" id="A0A2H3EYW4"/>
<accession>A0A2H3EYW4</accession>
<dbReference type="CDD" id="cd05288">
    <property type="entry name" value="PGDH"/>
    <property type="match status" value="1"/>
</dbReference>
<sequence length="355" mass="38587">MSFKRIVLNERPKGYIGENTFRSEQCYLKDCEPKQGEVLVQVTWLSLDPAMRGYLNDVRSYMPPVQIGETMRGVGLGVVIKKSKGSQLSIGDIVYGGFGWAEYAVMDDKKLKKITVPPGAEPLDFLNSLGLPGITAYIGLKEVCSIKKGETLVVSGAAGAVGSLVCQLGKREGAKVIAIAGTDEKCSWLKNDIGVDATLNYKSPTFAQDFKKLGYVDAYFDNVGGEMLDLVLTRLNKGARIALCGAISAYNERPKGLQNYLTLISQRAKMQGFIVQVPSLFCVSLLNPNFSFDYDSMFAEAVAEISKGLGDGSLKRKFHIVEGLERAPAALPMLYRGENNGKLVVKVSSAPQSKL</sequence>
<dbReference type="Gene3D" id="3.90.180.10">
    <property type="entry name" value="Medium-chain alcohol dehydrogenases, catalytic domain"/>
    <property type="match status" value="1"/>
</dbReference>
<keyword evidence="1" id="KW-0560">Oxidoreductase</keyword>
<evidence type="ECO:0000259" key="2">
    <source>
        <dbReference type="SMART" id="SM00829"/>
    </source>
</evidence>
<dbReference type="OrthoDB" id="809632at2759"/>
<feature type="domain" description="Enoyl reductase (ER)" evidence="2">
    <location>
        <begin position="17"/>
        <end position="345"/>
    </location>
</feature>
<dbReference type="STRING" id="47427.A0A2H3EYW4"/>